<dbReference type="STRING" id="149040.A0A194X7Y9"/>
<dbReference type="InParanoid" id="A0A194X7Y9"/>
<sequence>MADVDMEDPDPIKASYDVFIKPYMSGTQQVYILQFPNRDSRQQYSTQHQSKPLKMRVKPGAGMVELDVPMDTHHNYDKEKGVRWGSAMKKTKANHGLPGGFGIGGSVIAGRRPNNVEAEHKRQQDLIADFDHAVREEHALVKQTLGGQTISSEENTPQYMIGTFEKDQLHLTPVDNIVQMRPQFHHIDAQSEQDRYGRPGQQGRPAEARAVHMMVKSNIDGEEETTDTMAQRITAAQSEQWKSHKFIDEDEEIAWAAYHKSLFVGAEYGVEDRSEVLAQLPKLLSALDDEEYLDFISAPRDAAKLSRSKKITRSKKGKEKETAAGPVESDASSTLSDSSGDEREVVAPA</sequence>
<feature type="compositionally biased region" description="Basic and acidic residues" evidence="1">
    <location>
        <begin position="340"/>
        <end position="349"/>
    </location>
</feature>
<dbReference type="KEGG" id="psco:LY89DRAFT_782563"/>
<evidence type="ECO:0000256" key="1">
    <source>
        <dbReference type="SAM" id="MobiDB-lite"/>
    </source>
</evidence>
<name>A0A194X7Y9_MOLSC</name>
<reference evidence="2 3" key="1">
    <citation type="submission" date="2015-10" db="EMBL/GenBank/DDBJ databases">
        <title>Full genome of DAOMC 229536 Phialocephala scopiformis, a fungal endophyte of spruce producing the potent anti-insectan compound rugulosin.</title>
        <authorList>
            <consortium name="DOE Joint Genome Institute"/>
            <person name="Walker A.K."/>
            <person name="Frasz S.L."/>
            <person name="Seifert K.A."/>
            <person name="Miller J.D."/>
            <person name="Mondo S.J."/>
            <person name="Labutti K."/>
            <person name="Lipzen A."/>
            <person name="Dockter R."/>
            <person name="Kennedy M."/>
            <person name="Grigoriev I.V."/>
            <person name="Spatafora J.W."/>
        </authorList>
    </citation>
    <scope>NUCLEOTIDE SEQUENCE [LARGE SCALE GENOMIC DNA]</scope>
    <source>
        <strain evidence="2 3">CBS 120377</strain>
    </source>
</reference>
<feature type="compositionally biased region" description="Basic residues" evidence="1">
    <location>
        <begin position="306"/>
        <end position="317"/>
    </location>
</feature>
<proteinExistence type="predicted"/>
<dbReference type="InterPro" id="IPR006886">
    <property type="entry name" value="RNA_pol_III_Rpc5"/>
</dbReference>
<feature type="compositionally biased region" description="Low complexity" evidence="1">
    <location>
        <begin position="329"/>
        <end position="338"/>
    </location>
</feature>
<feature type="region of interest" description="Disordered" evidence="1">
    <location>
        <begin position="306"/>
        <end position="349"/>
    </location>
</feature>
<dbReference type="GO" id="GO:0005666">
    <property type="term" value="C:RNA polymerase III complex"/>
    <property type="evidence" value="ECO:0007669"/>
    <property type="project" value="TreeGrafter"/>
</dbReference>
<dbReference type="RefSeq" id="XP_018070630.1">
    <property type="nucleotide sequence ID" value="XM_018222593.1"/>
</dbReference>
<gene>
    <name evidence="2" type="ORF">LY89DRAFT_782563</name>
</gene>
<keyword evidence="3" id="KW-1185">Reference proteome</keyword>
<feature type="region of interest" description="Disordered" evidence="1">
    <location>
        <begin position="189"/>
        <end position="208"/>
    </location>
</feature>
<organism evidence="2 3">
    <name type="scientific">Mollisia scopiformis</name>
    <name type="common">Conifer needle endophyte fungus</name>
    <name type="synonym">Phialocephala scopiformis</name>
    <dbReference type="NCBI Taxonomy" id="149040"/>
    <lineage>
        <taxon>Eukaryota</taxon>
        <taxon>Fungi</taxon>
        <taxon>Dikarya</taxon>
        <taxon>Ascomycota</taxon>
        <taxon>Pezizomycotina</taxon>
        <taxon>Leotiomycetes</taxon>
        <taxon>Helotiales</taxon>
        <taxon>Mollisiaceae</taxon>
        <taxon>Mollisia</taxon>
    </lineage>
</organism>
<dbReference type="PANTHER" id="PTHR12069">
    <property type="entry name" value="DNA-DIRECTED RNA POLYMERASES III 80 KDA POLYPEPTIDE RNA POLYMERASE III SUBUNIT 5"/>
    <property type="match status" value="1"/>
</dbReference>
<dbReference type="AlphaFoldDB" id="A0A194X7Y9"/>
<evidence type="ECO:0000313" key="3">
    <source>
        <dbReference type="Proteomes" id="UP000070700"/>
    </source>
</evidence>
<accession>A0A194X7Y9</accession>
<dbReference type="GeneID" id="28832319"/>
<dbReference type="PANTHER" id="PTHR12069:SF0">
    <property type="entry name" value="DNA-DIRECTED RNA POLYMERASE III SUBUNIT RPC5"/>
    <property type="match status" value="1"/>
</dbReference>
<evidence type="ECO:0000313" key="2">
    <source>
        <dbReference type="EMBL" id="KUJ16275.1"/>
    </source>
</evidence>
<dbReference type="Pfam" id="PF04801">
    <property type="entry name" value="RPC5"/>
    <property type="match status" value="2"/>
</dbReference>
<evidence type="ECO:0008006" key="4">
    <source>
        <dbReference type="Google" id="ProtNLM"/>
    </source>
</evidence>
<dbReference type="Proteomes" id="UP000070700">
    <property type="component" value="Unassembled WGS sequence"/>
</dbReference>
<dbReference type="GO" id="GO:0042797">
    <property type="term" value="P:tRNA transcription by RNA polymerase III"/>
    <property type="evidence" value="ECO:0007669"/>
    <property type="project" value="TreeGrafter"/>
</dbReference>
<protein>
    <recommendedName>
        <fullName evidence="4">DNA-directed RNA polymerase III subunit Rpc5</fullName>
    </recommendedName>
</protein>
<dbReference type="OrthoDB" id="340681at2759"/>
<dbReference type="EMBL" id="KQ947416">
    <property type="protein sequence ID" value="KUJ16275.1"/>
    <property type="molecule type" value="Genomic_DNA"/>
</dbReference>